<evidence type="ECO:0000256" key="3">
    <source>
        <dbReference type="ARBA" id="ARBA00023004"/>
    </source>
</evidence>
<proteinExistence type="predicted"/>
<dbReference type="OrthoDB" id="204405at2759"/>
<feature type="domain" description="4Fe-4S ferredoxin-type" evidence="5">
    <location>
        <begin position="133"/>
        <end position="164"/>
    </location>
</feature>
<evidence type="ECO:0000256" key="1">
    <source>
        <dbReference type="ARBA" id="ARBA00022485"/>
    </source>
</evidence>
<dbReference type="AlphaFoldDB" id="A0A835Z7A0"/>
<dbReference type="Pfam" id="PF12617">
    <property type="entry name" value="LdpA_C"/>
    <property type="match status" value="1"/>
</dbReference>
<sequence>MQQHLYTQRYMPLLLQISVPPDQSLARGEFFKLICGASFEDASDVRNLALVYTLAGADCVDCAAERAVVAAAQEGIDTALAIAKDCGASLRRPWTMISVNDDARDPHFRKAAFDARRCPADCPRPCERVCPAQAIAFPDEVRGCYGCGRCIPVCPPGIIDAVTYLRTPADVLPLLDMVEAIEVHTKGDVQAFRDLWAHIGPEADTTLRAVSISFPDMGEETPEYLQQWADVLQGGVGLRIWQTDGRPMSGDIGKGTALASVAFAEKVLKSGALPFGAGRHHVQLAGGTNAATVPRLQAMGLLGSSDAGGAKASGAAFGGYARKVVSDWLQRLPDDCTKVEQDLGVLRGALLAARELVAPLKEQ</sequence>
<keyword evidence="2" id="KW-0479">Metal-binding</keyword>
<dbReference type="PROSITE" id="PS00198">
    <property type="entry name" value="4FE4S_FER_1"/>
    <property type="match status" value="1"/>
</dbReference>
<dbReference type="EMBL" id="JAFCMP010000083">
    <property type="protein sequence ID" value="KAG5187768.1"/>
    <property type="molecule type" value="Genomic_DNA"/>
</dbReference>
<accession>A0A835Z7A0</accession>
<keyword evidence="7" id="KW-1185">Reference proteome</keyword>
<name>A0A835Z7A0_9STRA</name>
<dbReference type="Pfam" id="PF25160">
    <property type="entry name" value="LdpA_Fe-S-bd"/>
    <property type="match status" value="1"/>
</dbReference>
<evidence type="ECO:0000259" key="5">
    <source>
        <dbReference type="PROSITE" id="PS51379"/>
    </source>
</evidence>
<dbReference type="PANTHER" id="PTHR24960:SF79">
    <property type="entry name" value="PHOTOSYSTEM I IRON-SULFUR CENTER"/>
    <property type="match status" value="1"/>
</dbReference>
<keyword evidence="3" id="KW-0408">Iron</keyword>
<keyword evidence="1" id="KW-0004">4Fe-4S</keyword>
<dbReference type="InterPro" id="IPR050157">
    <property type="entry name" value="PSI_iron-sulfur_center"/>
</dbReference>
<dbReference type="GO" id="GO:0046872">
    <property type="term" value="F:metal ion binding"/>
    <property type="evidence" value="ECO:0007669"/>
    <property type="project" value="UniProtKB-KW"/>
</dbReference>
<organism evidence="6 7">
    <name type="scientific">Tribonema minus</name>
    <dbReference type="NCBI Taxonomy" id="303371"/>
    <lineage>
        <taxon>Eukaryota</taxon>
        <taxon>Sar</taxon>
        <taxon>Stramenopiles</taxon>
        <taxon>Ochrophyta</taxon>
        <taxon>PX clade</taxon>
        <taxon>Xanthophyceae</taxon>
        <taxon>Tribonematales</taxon>
        <taxon>Tribonemataceae</taxon>
        <taxon>Tribonema</taxon>
    </lineage>
</organism>
<comment type="caution">
    <text evidence="6">The sequence shown here is derived from an EMBL/GenBank/DDBJ whole genome shotgun (WGS) entry which is preliminary data.</text>
</comment>
<reference evidence="6" key="1">
    <citation type="submission" date="2021-02" db="EMBL/GenBank/DDBJ databases">
        <title>First Annotated Genome of the Yellow-green Alga Tribonema minus.</title>
        <authorList>
            <person name="Mahan K.M."/>
        </authorList>
    </citation>
    <scope>NUCLEOTIDE SEQUENCE</scope>
    <source>
        <strain evidence="6">UTEX B ZZ1240</strain>
    </source>
</reference>
<dbReference type="InterPro" id="IPR017900">
    <property type="entry name" value="4Fe4S_Fe_S_CS"/>
</dbReference>
<evidence type="ECO:0000256" key="4">
    <source>
        <dbReference type="ARBA" id="ARBA00023014"/>
    </source>
</evidence>
<dbReference type="GO" id="GO:0051539">
    <property type="term" value="F:4 iron, 4 sulfur cluster binding"/>
    <property type="evidence" value="ECO:0007669"/>
    <property type="project" value="UniProtKB-KW"/>
</dbReference>
<dbReference type="SUPFAM" id="SSF54862">
    <property type="entry name" value="4Fe-4S ferredoxins"/>
    <property type="match status" value="1"/>
</dbReference>
<keyword evidence="4" id="KW-0411">Iron-sulfur</keyword>
<evidence type="ECO:0000256" key="2">
    <source>
        <dbReference type="ARBA" id="ARBA00022723"/>
    </source>
</evidence>
<dbReference type="PANTHER" id="PTHR24960">
    <property type="entry name" value="PHOTOSYSTEM I IRON-SULFUR CENTER-RELATED"/>
    <property type="match status" value="1"/>
</dbReference>
<dbReference type="InterPro" id="IPR017896">
    <property type="entry name" value="4Fe4S_Fe-S-bd"/>
</dbReference>
<dbReference type="InterPro" id="IPR021039">
    <property type="entry name" value="Fe-S-bd_prot_LdpA_C"/>
</dbReference>
<gene>
    <name evidence="6" type="ORF">JKP88DRAFT_271770</name>
</gene>
<dbReference type="Proteomes" id="UP000664859">
    <property type="component" value="Unassembled WGS sequence"/>
</dbReference>
<dbReference type="InterPro" id="IPR057431">
    <property type="entry name" value="LdpA_Fe-S-bd"/>
</dbReference>
<evidence type="ECO:0000313" key="7">
    <source>
        <dbReference type="Proteomes" id="UP000664859"/>
    </source>
</evidence>
<protein>
    <submittedName>
        <fullName evidence="6">4Fe-4S ferredoxin iron-sulfur binding domain protein</fullName>
    </submittedName>
</protein>
<evidence type="ECO:0000313" key="6">
    <source>
        <dbReference type="EMBL" id="KAG5187768.1"/>
    </source>
</evidence>
<dbReference type="PROSITE" id="PS51379">
    <property type="entry name" value="4FE4S_FER_2"/>
    <property type="match status" value="1"/>
</dbReference>